<evidence type="ECO:0000256" key="10">
    <source>
        <dbReference type="SAM" id="Coils"/>
    </source>
</evidence>
<feature type="coiled-coil region" evidence="10">
    <location>
        <begin position="399"/>
        <end position="428"/>
    </location>
</feature>
<feature type="domain" description="Protein kinase" evidence="12">
    <location>
        <begin position="474"/>
        <end position="738"/>
    </location>
</feature>
<feature type="compositionally biased region" description="Low complexity" evidence="11">
    <location>
        <begin position="323"/>
        <end position="339"/>
    </location>
</feature>
<feature type="region of interest" description="Disordered" evidence="11">
    <location>
        <begin position="58"/>
        <end position="100"/>
    </location>
</feature>
<accession>A0A811PD97</accession>
<organism evidence="13 14">
    <name type="scientific">Miscanthus lutarioriparius</name>
    <dbReference type="NCBI Taxonomy" id="422564"/>
    <lineage>
        <taxon>Eukaryota</taxon>
        <taxon>Viridiplantae</taxon>
        <taxon>Streptophyta</taxon>
        <taxon>Embryophyta</taxon>
        <taxon>Tracheophyta</taxon>
        <taxon>Spermatophyta</taxon>
        <taxon>Magnoliopsida</taxon>
        <taxon>Liliopsida</taxon>
        <taxon>Poales</taxon>
        <taxon>Poaceae</taxon>
        <taxon>PACMAD clade</taxon>
        <taxon>Panicoideae</taxon>
        <taxon>Andropogonodae</taxon>
        <taxon>Andropogoneae</taxon>
        <taxon>Saccharinae</taxon>
        <taxon>Miscanthus</taxon>
    </lineage>
</organism>
<dbReference type="SUPFAM" id="SSF56112">
    <property type="entry name" value="Protein kinase-like (PK-like)"/>
    <property type="match status" value="1"/>
</dbReference>
<dbReference type="InterPro" id="IPR008271">
    <property type="entry name" value="Ser/Thr_kinase_AS"/>
</dbReference>
<feature type="region of interest" description="Disordered" evidence="11">
    <location>
        <begin position="775"/>
        <end position="809"/>
    </location>
</feature>
<dbReference type="FunFam" id="1.10.510.10:FF:001023">
    <property type="entry name" value="Os07g0541700 protein"/>
    <property type="match status" value="1"/>
</dbReference>
<dbReference type="GO" id="GO:0004674">
    <property type="term" value="F:protein serine/threonine kinase activity"/>
    <property type="evidence" value="ECO:0007669"/>
    <property type="project" value="UniProtKB-KW"/>
</dbReference>
<dbReference type="Gene3D" id="1.10.510.10">
    <property type="entry name" value="Transferase(Phosphotransferase) domain 1"/>
    <property type="match status" value="1"/>
</dbReference>
<evidence type="ECO:0000256" key="1">
    <source>
        <dbReference type="ARBA" id="ARBA00000900"/>
    </source>
</evidence>
<comment type="catalytic activity">
    <reaction evidence="1">
        <text>S-ubiquitinyl-[E2 ubiquitin-conjugating enzyme]-L-cysteine + [acceptor protein]-L-lysine = [E2 ubiquitin-conjugating enzyme]-L-cysteine + N(6)-ubiquitinyl-[acceptor protein]-L-lysine.</text>
        <dbReference type="EC" id="2.3.2.27"/>
    </reaction>
</comment>
<evidence type="ECO:0000256" key="9">
    <source>
        <dbReference type="ARBA" id="ARBA00048679"/>
    </source>
</evidence>
<evidence type="ECO:0000256" key="6">
    <source>
        <dbReference type="ARBA" id="ARBA00022786"/>
    </source>
</evidence>
<dbReference type="InterPro" id="IPR051348">
    <property type="entry name" value="U-box_ubiquitin_ligases"/>
</dbReference>
<evidence type="ECO:0000256" key="4">
    <source>
        <dbReference type="ARBA" id="ARBA00022741"/>
    </source>
</evidence>
<keyword evidence="2" id="KW-0723">Serine/threonine-protein kinase</keyword>
<dbReference type="InterPro" id="IPR014729">
    <property type="entry name" value="Rossmann-like_a/b/a_fold"/>
</dbReference>
<dbReference type="EMBL" id="CAJGYO010000007">
    <property type="protein sequence ID" value="CAD6242036.1"/>
    <property type="molecule type" value="Genomic_DNA"/>
</dbReference>
<comment type="caution">
    <text evidence="13">The sequence shown here is derived from an EMBL/GenBank/DDBJ whole genome shotgun (WGS) entry which is preliminary data.</text>
</comment>
<dbReference type="InterPro" id="IPR001245">
    <property type="entry name" value="Ser-Thr/Tyr_kinase_cat_dom"/>
</dbReference>
<sequence>MGKYSDGKDAGEASGGGSYPLVAVCIDKDKNSQNALKYATETLAHKGQTIVLVHVNTKGTSGEHHPSSPWHDVTKVPSWGGGRRRVQAADGPADEGPLPPVPLLLHAQRRTQRTTHIKRSSSVYTIHCKDVVLDDHDVAKSIVEFAAHAAIEKLVVGATARSGFVRFKAEICSSISKAAPDFCTVYVVSKGGKVTSVRQAVRQAPAVSPLRTMIQGPKPEPVHAQKWTPPPPSSGTSMFQENHIMSPFSRTTGHNAGSTRKAFPEFSLPESSDISFIGSAPRRSTERYPPRLSNGSDGLDHHQHSFEASRTPNRWGDSFGNDSTSHSQTSTSSWCSQPSDEMEAEMKRLRLELKQTMDMYSTACKEALSAKQKAMELQRWKMDEEQRSQETRLTEESAMALIEQEKAKARAAIEAAEASQRLADFEAQKRISAEMKALKEAEERLRSMAAGARESVVRYRRYTIEDIEIGTDHFNEARKVGEGGYGPVYKGHLDHTPVAIKVLRPDAAQGRAQFQQEVEVLSCIRHPNMVLLLGACPEYGCLVYEYMANGSLDDCLFHRGAGGPVLSWQHRFRIAAEIATGLLFLHQAKPEPLVHRDLKPGNILLDRNYVSKISDVGLARLVPQSVADNVTQCHMTSAAGTFCYIDPEYQQTGMLGVKSDVYSLGVMLLQIVTARPPMGLTHHVGRALERGTFADLLDPAVHEWPMEEAHRFAEVSLRCCELRRKDRPDLATVVLPELNRLRALGEDNMDSCMAMSMSGRGGGCLYSSSTFHSNPYSQPRHDAASDPTRPHHVSHPSQSAMPTRRSNYN</sequence>
<dbReference type="InterPro" id="IPR011009">
    <property type="entry name" value="Kinase-like_dom_sf"/>
</dbReference>
<feature type="compositionally biased region" description="Basic and acidic residues" evidence="11">
    <location>
        <begin position="298"/>
        <end position="307"/>
    </location>
</feature>
<dbReference type="PANTHER" id="PTHR45647">
    <property type="entry name" value="OS02G0152300 PROTEIN"/>
    <property type="match status" value="1"/>
</dbReference>
<feature type="region of interest" description="Disordered" evidence="11">
    <location>
        <begin position="274"/>
        <end position="343"/>
    </location>
</feature>
<keyword evidence="3" id="KW-0808">Transferase</keyword>
<dbReference type="FunFam" id="3.30.200.20:FF:000162">
    <property type="entry name" value="Adenine nucleotide alpha hydrolase-like domain kinase"/>
    <property type="match status" value="1"/>
</dbReference>
<keyword evidence="7" id="KW-0067">ATP-binding</keyword>
<proteinExistence type="predicted"/>
<dbReference type="SUPFAM" id="SSF52402">
    <property type="entry name" value="Adenine nucleotide alpha hydrolases-like"/>
    <property type="match status" value="1"/>
</dbReference>
<feature type="region of interest" description="Disordered" evidence="11">
    <location>
        <begin position="212"/>
        <end position="236"/>
    </location>
</feature>
<gene>
    <name evidence="13" type="ORF">NCGR_LOCUS27623</name>
</gene>
<dbReference type="OrthoDB" id="4062651at2759"/>
<evidence type="ECO:0000256" key="5">
    <source>
        <dbReference type="ARBA" id="ARBA00022777"/>
    </source>
</evidence>
<keyword evidence="6" id="KW-0833">Ubl conjugation pathway</keyword>
<dbReference type="PROSITE" id="PS50011">
    <property type="entry name" value="PROTEIN_KINASE_DOM"/>
    <property type="match status" value="1"/>
</dbReference>
<dbReference type="Gene3D" id="3.40.50.620">
    <property type="entry name" value="HUPs"/>
    <property type="match status" value="1"/>
</dbReference>
<dbReference type="Proteomes" id="UP000604825">
    <property type="component" value="Unassembled WGS sequence"/>
</dbReference>
<comment type="catalytic activity">
    <reaction evidence="9">
        <text>L-seryl-[protein] + ATP = O-phospho-L-seryl-[protein] + ADP + H(+)</text>
        <dbReference type="Rhea" id="RHEA:17989"/>
        <dbReference type="Rhea" id="RHEA-COMP:9863"/>
        <dbReference type="Rhea" id="RHEA-COMP:11604"/>
        <dbReference type="ChEBI" id="CHEBI:15378"/>
        <dbReference type="ChEBI" id="CHEBI:29999"/>
        <dbReference type="ChEBI" id="CHEBI:30616"/>
        <dbReference type="ChEBI" id="CHEBI:83421"/>
        <dbReference type="ChEBI" id="CHEBI:456216"/>
        <dbReference type="EC" id="2.7.11.1"/>
    </reaction>
</comment>
<dbReference type="Pfam" id="PF07714">
    <property type="entry name" value="PK_Tyr_Ser-Thr"/>
    <property type="match status" value="1"/>
</dbReference>
<dbReference type="PROSITE" id="PS00108">
    <property type="entry name" value="PROTEIN_KINASE_ST"/>
    <property type="match status" value="1"/>
</dbReference>
<evidence type="ECO:0000313" key="13">
    <source>
        <dbReference type="EMBL" id="CAD6242036.1"/>
    </source>
</evidence>
<dbReference type="AlphaFoldDB" id="A0A811PD97"/>
<keyword evidence="10" id="KW-0175">Coiled coil</keyword>
<keyword evidence="4" id="KW-0547">Nucleotide-binding</keyword>
<evidence type="ECO:0000256" key="8">
    <source>
        <dbReference type="ARBA" id="ARBA00047899"/>
    </source>
</evidence>
<evidence type="ECO:0000256" key="2">
    <source>
        <dbReference type="ARBA" id="ARBA00022527"/>
    </source>
</evidence>
<comment type="catalytic activity">
    <reaction evidence="8">
        <text>L-threonyl-[protein] + ATP = O-phospho-L-threonyl-[protein] + ADP + H(+)</text>
        <dbReference type="Rhea" id="RHEA:46608"/>
        <dbReference type="Rhea" id="RHEA-COMP:11060"/>
        <dbReference type="Rhea" id="RHEA-COMP:11605"/>
        <dbReference type="ChEBI" id="CHEBI:15378"/>
        <dbReference type="ChEBI" id="CHEBI:30013"/>
        <dbReference type="ChEBI" id="CHEBI:30616"/>
        <dbReference type="ChEBI" id="CHEBI:61977"/>
        <dbReference type="ChEBI" id="CHEBI:456216"/>
        <dbReference type="EC" id="2.7.11.1"/>
    </reaction>
</comment>
<dbReference type="SMART" id="SM00220">
    <property type="entry name" value="S_TKc"/>
    <property type="match status" value="1"/>
</dbReference>
<dbReference type="InterPro" id="IPR000719">
    <property type="entry name" value="Prot_kinase_dom"/>
</dbReference>
<dbReference type="Gene3D" id="3.30.200.20">
    <property type="entry name" value="Phosphorylase Kinase, domain 1"/>
    <property type="match status" value="1"/>
</dbReference>
<protein>
    <recommendedName>
        <fullName evidence="12">Protein kinase domain-containing protein</fullName>
    </recommendedName>
</protein>
<feature type="compositionally biased region" description="Polar residues" evidence="11">
    <location>
        <begin position="795"/>
        <end position="809"/>
    </location>
</feature>
<dbReference type="GO" id="GO:0005524">
    <property type="term" value="F:ATP binding"/>
    <property type="evidence" value="ECO:0007669"/>
    <property type="project" value="UniProtKB-KW"/>
</dbReference>
<evidence type="ECO:0000256" key="7">
    <source>
        <dbReference type="ARBA" id="ARBA00022840"/>
    </source>
</evidence>
<name>A0A811PD97_9POAL</name>
<evidence type="ECO:0000256" key="11">
    <source>
        <dbReference type="SAM" id="MobiDB-lite"/>
    </source>
</evidence>
<evidence type="ECO:0000256" key="3">
    <source>
        <dbReference type="ARBA" id="ARBA00022679"/>
    </source>
</evidence>
<reference evidence="13" key="1">
    <citation type="submission" date="2020-10" db="EMBL/GenBank/DDBJ databases">
        <authorList>
            <person name="Han B."/>
            <person name="Lu T."/>
            <person name="Zhao Q."/>
            <person name="Huang X."/>
            <person name="Zhao Y."/>
        </authorList>
    </citation>
    <scope>NUCLEOTIDE SEQUENCE</scope>
</reference>
<evidence type="ECO:0000313" key="14">
    <source>
        <dbReference type="Proteomes" id="UP000604825"/>
    </source>
</evidence>
<keyword evidence="14" id="KW-1185">Reference proteome</keyword>
<dbReference type="GO" id="GO:0061630">
    <property type="term" value="F:ubiquitin protein ligase activity"/>
    <property type="evidence" value="ECO:0007669"/>
    <property type="project" value="UniProtKB-EC"/>
</dbReference>
<dbReference type="PANTHER" id="PTHR45647:SF132">
    <property type="entry name" value="KINASE WITH ADENINE NUCLEOTIDE ALPHA HYDROLASES-LIKE DOMAIN-CONTAINING PROTEIN"/>
    <property type="match status" value="1"/>
</dbReference>
<evidence type="ECO:0000259" key="12">
    <source>
        <dbReference type="PROSITE" id="PS50011"/>
    </source>
</evidence>
<keyword evidence="5" id="KW-0418">Kinase</keyword>